<feature type="region of interest" description="Disordered" evidence="1">
    <location>
        <begin position="203"/>
        <end position="301"/>
    </location>
</feature>
<gene>
    <name evidence="3" type="ORF">HETSPECPRED_003471</name>
</gene>
<evidence type="ECO:0000313" key="4">
    <source>
        <dbReference type="Proteomes" id="UP000664521"/>
    </source>
</evidence>
<accession>A0A8H3I5N3</accession>
<feature type="compositionally biased region" description="Polar residues" evidence="1">
    <location>
        <begin position="53"/>
        <end position="72"/>
    </location>
</feature>
<dbReference type="OrthoDB" id="21499at2759"/>
<evidence type="ECO:0000313" key="3">
    <source>
        <dbReference type="EMBL" id="CAF9904250.1"/>
    </source>
</evidence>
<dbReference type="Pfam" id="PF13926">
    <property type="entry name" value="DUF4211"/>
    <property type="match status" value="1"/>
</dbReference>
<dbReference type="PANTHER" id="PTHR14689:SF0">
    <property type="entry name" value="COILED-COIL DOMAIN-CONTAINING PROTEIN 82"/>
    <property type="match status" value="1"/>
</dbReference>
<organism evidence="3 4">
    <name type="scientific">Heterodermia speciosa</name>
    <dbReference type="NCBI Taxonomy" id="116794"/>
    <lineage>
        <taxon>Eukaryota</taxon>
        <taxon>Fungi</taxon>
        <taxon>Dikarya</taxon>
        <taxon>Ascomycota</taxon>
        <taxon>Pezizomycotina</taxon>
        <taxon>Lecanoromycetes</taxon>
        <taxon>OSLEUM clade</taxon>
        <taxon>Lecanoromycetidae</taxon>
        <taxon>Caliciales</taxon>
        <taxon>Physciaceae</taxon>
        <taxon>Heterodermia</taxon>
    </lineage>
</organism>
<feature type="compositionally biased region" description="Basic residues" evidence="1">
    <location>
        <begin position="1"/>
        <end position="10"/>
    </location>
</feature>
<dbReference type="AlphaFoldDB" id="A0A8H3I5N3"/>
<feature type="region of interest" description="Disordered" evidence="1">
    <location>
        <begin position="320"/>
        <end position="501"/>
    </location>
</feature>
<sequence>MARPRKKRQTRLTFSPLSSSSPAASHYPDQIKERAAAVRYDNHGRAAKKIRLNGTSSDRARLNSSLLTSSSPKVVIESPPKEASQLKEPCIFSKTALPTPAASSQVEDFEPSESSVAMNTHLPRLSSRLRNKGAIPRTASSSEDDDVITAPVPKRLFSHGNNTKPTGSDVFSEFSSPILKENTKTVPGSPPVIAAGRLTRFRSNGDIDSESSVGADERVVISSSDDESDQIEKRAKFLLSSRNLSSTETPPRNGPSPTRHGRPRRLVSGRSSDSSMDPNLLKRKQSTISPTKTTSSALGLNAQMRTKRINLDKLDLTMTRISPVPLPKHRPRRGTDGSAEDGGAITSDSDEILTPARRRRPTNPSNAKQTDEDSDDIRGPASSSRKRPIRRKPRVVSISDHGDSSSDDVVTSPIRKRRLRKAPEQSMASSPKIDGESLEDLQEDLEDLKETEVRNSRTRGTQRTPKKTKAQEQLELIRRRRAGKSIEEANDGPDEGETPTRCKRALYDTTESSNDSDELQASEEEVYDQPIERGENLDEYDEDFVVEDQDDTIGAPTGITDMPFEFTRHAHKKPIEHFKDVVEWMVHNKLNPAFPRDDTSYQVAFYKIDDQVQGLAGSKFVSAAWGGDFLKALKSRPEVACVEVSGLFNLEHCAACNKSNHPAKFQLIFSGKPYDRHTLEDESDTSDLDGEEAEQQDTFYVGRTCCANAETAHALHHWRHALNYWVLKWLDEQGYTTAEKILQRERWSTKRKSEYANSVVDGMETSGQVRRLYREFKENLEAARDVRNDRYSYGRKATR</sequence>
<feature type="compositionally biased region" description="Acidic residues" evidence="1">
    <location>
        <begin position="514"/>
        <end position="527"/>
    </location>
</feature>
<feature type="compositionally biased region" description="Low complexity" evidence="1">
    <location>
        <begin position="15"/>
        <end position="25"/>
    </location>
</feature>
<dbReference type="EMBL" id="CAJPDS010000002">
    <property type="protein sequence ID" value="CAF9904250.1"/>
    <property type="molecule type" value="Genomic_DNA"/>
</dbReference>
<evidence type="ECO:0000259" key="2">
    <source>
        <dbReference type="Pfam" id="PF13926"/>
    </source>
</evidence>
<evidence type="ECO:0000256" key="1">
    <source>
        <dbReference type="SAM" id="MobiDB-lite"/>
    </source>
</evidence>
<dbReference type="GO" id="GO:0005634">
    <property type="term" value="C:nucleus"/>
    <property type="evidence" value="ECO:0007669"/>
    <property type="project" value="TreeGrafter"/>
</dbReference>
<comment type="caution">
    <text evidence="3">The sequence shown here is derived from an EMBL/GenBank/DDBJ whole genome shotgun (WGS) entry which is preliminary data.</text>
</comment>
<keyword evidence="4" id="KW-1185">Reference proteome</keyword>
<feature type="compositionally biased region" description="Basic residues" evidence="1">
    <location>
        <begin position="384"/>
        <end position="394"/>
    </location>
</feature>
<proteinExistence type="predicted"/>
<dbReference type="Proteomes" id="UP000664521">
    <property type="component" value="Unassembled WGS sequence"/>
</dbReference>
<feature type="compositionally biased region" description="Polar residues" evidence="1">
    <location>
        <begin position="286"/>
        <end position="298"/>
    </location>
</feature>
<feature type="compositionally biased region" description="Acidic residues" evidence="1">
    <location>
        <begin position="436"/>
        <end position="447"/>
    </location>
</feature>
<feature type="compositionally biased region" description="Polar residues" evidence="1">
    <location>
        <begin position="240"/>
        <end position="250"/>
    </location>
</feature>
<feature type="region of interest" description="Disordered" evidence="1">
    <location>
        <begin position="50"/>
        <end position="87"/>
    </location>
</feature>
<feature type="region of interest" description="Disordered" evidence="1">
    <location>
        <begin position="509"/>
        <end position="528"/>
    </location>
</feature>
<protein>
    <recommendedName>
        <fullName evidence="2">DUF4211 domain-containing protein</fullName>
    </recommendedName>
</protein>
<feature type="compositionally biased region" description="Acidic residues" evidence="1">
    <location>
        <begin position="488"/>
        <end position="497"/>
    </location>
</feature>
<reference evidence="3" key="1">
    <citation type="submission" date="2021-03" db="EMBL/GenBank/DDBJ databases">
        <authorList>
            <person name="Tagirdzhanova G."/>
        </authorList>
    </citation>
    <scope>NUCLEOTIDE SEQUENCE</scope>
</reference>
<feature type="region of interest" description="Disordered" evidence="1">
    <location>
        <begin position="1"/>
        <end position="30"/>
    </location>
</feature>
<feature type="domain" description="DUF4211" evidence="2">
    <location>
        <begin position="543"/>
        <end position="679"/>
    </location>
</feature>
<name>A0A8H3I5N3_9LECA</name>
<dbReference type="InterPro" id="IPR025451">
    <property type="entry name" value="DUF4211"/>
</dbReference>
<dbReference type="PANTHER" id="PTHR14689">
    <property type="entry name" value="PHORBOL-ESTER_DAG-TYPE DOMAIN-CONTAINING PROTEIN"/>
    <property type="match status" value="1"/>
</dbReference>